<dbReference type="InterPro" id="IPR011989">
    <property type="entry name" value="ARM-like"/>
</dbReference>
<evidence type="ECO:0000259" key="5">
    <source>
        <dbReference type="Pfam" id="PF23227"/>
    </source>
</evidence>
<dbReference type="InterPro" id="IPR048465">
    <property type="entry name" value="Maestro-like_HEAT"/>
</dbReference>
<dbReference type="InterPro" id="IPR016024">
    <property type="entry name" value="ARM-type_fold"/>
</dbReference>
<dbReference type="Proteomes" id="UP000287033">
    <property type="component" value="Unassembled WGS sequence"/>
</dbReference>
<dbReference type="PANTHER" id="PTHR23120:SF0">
    <property type="entry name" value="MAESTRO HEAT-LIKE REPEAT FAMILY MEMBER 1"/>
    <property type="match status" value="1"/>
</dbReference>
<dbReference type="Pfam" id="PF21047">
    <property type="entry name" value="HEAT_Maestro"/>
    <property type="match status" value="1"/>
</dbReference>
<evidence type="ECO:0000313" key="6">
    <source>
        <dbReference type="EMBL" id="GCC35488.1"/>
    </source>
</evidence>
<proteinExistence type="predicted"/>
<evidence type="ECO:0008006" key="8">
    <source>
        <dbReference type="Google" id="ProtNLM"/>
    </source>
</evidence>
<dbReference type="GO" id="GO:0005737">
    <property type="term" value="C:cytoplasm"/>
    <property type="evidence" value="ECO:0007669"/>
    <property type="project" value="TreeGrafter"/>
</dbReference>
<gene>
    <name evidence="6" type="ORF">chiPu_0013973</name>
</gene>
<evidence type="ECO:0000313" key="7">
    <source>
        <dbReference type="Proteomes" id="UP000287033"/>
    </source>
</evidence>
<dbReference type="InterPro" id="IPR045206">
    <property type="entry name" value="Maestro_heat-like_prot"/>
</dbReference>
<keyword evidence="1" id="KW-0677">Repeat</keyword>
<accession>A0A401SYM0</accession>
<evidence type="ECO:0000256" key="1">
    <source>
        <dbReference type="ARBA" id="ARBA00022737"/>
    </source>
</evidence>
<feature type="domain" description="MROH2B-like N-terminal HEAT-repeats" evidence="4">
    <location>
        <begin position="27"/>
        <end position="246"/>
    </location>
</feature>
<dbReference type="Pfam" id="PF23221">
    <property type="entry name" value="HEAT_MROH2B_1st"/>
    <property type="match status" value="1"/>
</dbReference>
<dbReference type="Pfam" id="PF23227">
    <property type="entry name" value="HEAT_MROH2B_C"/>
    <property type="match status" value="1"/>
</dbReference>
<dbReference type="InterPro" id="IPR055408">
    <property type="entry name" value="HEAT_MROH2B-like"/>
</dbReference>
<evidence type="ECO:0000259" key="2">
    <source>
        <dbReference type="Pfam" id="PF21047"/>
    </source>
</evidence>
<evidence type="ECO:0000259" key="3">
    <source>
        <dbReference type="Pfam" id="PF23210"/>
    </source>
</evidence>
<dbReference type="OMA" id="INMVPLY"/>
<evidence type="ECO:0000259" key="4">
    <source>
        <dbReference type="Pfam" id="PF23221"/>
    </source>
</evidence>
<dbReference type="SUPFAM" id="SSF48371">
    <property type="entry name" value="ARM repeat"/>
    <property type="match status" value="4"/>
</dbReference>
<dbReference type="Gene3D" id="1.25.10.10">
    <property type="entry name" value="Leucine-rich Repeat Variant"/>
    <property type="match status" value="2"/>
</dbReference>
<name>A0A401SYM0_CHIPU</name>
<feature type="domain" description="Maestro-like HEAT-repeats" evidence="2">
    <location>
        <begin position="937"/>
        <end position="1160"/>
    </location>
</feature>
<comment type="caution">
    <text evidence="6">The sequence shown here is derived from an EMBL/GenBank/DDBJ whole genome shotgun (WGS) entry which is preliminary data.</text>
</comment>
<dbReference type="EMBL" id="BEZZ01000710">
    <property type="protein sequence ID" value="GCC35488.1"/>
    <property type="molecule type" value="Genomic_DNA"/>
</dbReference>
<dbReference type="InterPro" id="IPR056282">
    <property type="entry name" value="MROH2B-like_N_HEAT"/>
</dbReference>
<feature type="domain" description="MROH2B-like HEAT-repeats" evidence="3">
    <location>
        <begin position="250"/>
        <end position="911"/>
    </location>
</feature>
<dbReference type="InterPro" id="IPR055406">
    <property type="entry name" value="HEAT_Maestro"/>
</dbReference>
<feature type="domain" description="Maestro/Maestro-like HEAT-repeats" evidence="5">
    <location>
        <begin position="1362"/>
        <end position="1635"/>
    </location>
</feature>
<reference evidence="6 7" key="1">
    <citation type="journal article" date="2018" name="Nat. Ecol. Evol.">
        <title>Shark genomes provide insights into elasmobranch evolution and the origin of vertebrates.</title>
        <authorList>
            <person name="Hara Y"/>
            <person name="Yamaguchi K"/>
            <person name="Onimaru K"/>
            <person name="Kadota M"/>
            <person name="Koyanagi M"/>
            <person name="Keeley SD"/>
            <person name="Tatsumi K"/>
            <person name="Tanaka K"/>
            <person name="Motone F"/>
            <person name="Kageyama Y"/>
            <person name="Nozu R"/>
            <person name="Adachi N"/>
            <person name="Nishimura O"/>
            <person name="Nakagawa R"/>
            <person name="Tanegashima C"/>
            <person name="Kiyatake I"/>
            <person name="Matsumoto R"/>
            <person name="Murakumo K"/>
            <person name="Nishida K"/>
            <person name="Terakita A"/>
            <person name="Kuratani S"/>
            <person name="Sato K"/>
            <person name="Hyodo S Kuraku.S."/>
        </authorList>
    </citation>
    <scope>NUCLEOTIDE SEQUENCE [LARGE SCALE GENOMIC DNA]</scope>
</reference>
<sequence length="1638" mass="184415">MEALLNSIMEVPLDESGLVSKTVSASLQELGRVDAEGVLMFCRKYIIHHRRLPLVRRTALLKAMAQLVRDNIDDVGRAAAKKLITLASIEMTKTKDVSDEHQEVASQLLLNVGHWFTKEAFDELLSMFQPKMSPFFFVVLALANLCKEHVHFMVPLLKPVLHTLLTMLPTVTDEKTKWVFCFALGIFSESILAYLFDIEEAPDPTVKKNLFFQEFSEAYDILFDVWLPLNEQNVSTAVIETLGQITHLIPFDKLENELPRLLPAILSMYQETASDFCVTQGLYGVLHTAVERNSEELTLQVDSLLANLHNQICIVAEQTADPYSQKQRKEILCCFKLLTPSFTFQIVEFLLLKLESTNNQIRLGTLLVLDHLINMVPLYMANQKNQILASMKLLLLANDNRVKGQLGQVIYTMARHNYLHLEGGKDMVEFVIRQCALPAAEDENATEHPLVAADNVVTDHDLRRWCEELMKLLTALPIDNVLWPFLFEFIIPVRCTNALATVCNSLVSLAMKRLESGSMESFLNYRENPNIPGPQALLTRLLTMASSIHEGKSRCAPALILLQVLGTDIHPAAPQVWEKEFPILLDYLQENSSKSVLQSQWEEKLVNVLFETLELIEDEDWLCQLLKELMNHLHSHYNFPQEKGFVYKCLGAVLQMIHSEDAVKRNLQEMLQTVRHNEALEKDGLAIGVGYSAVTHLDMVLNLLKEFAKLNIFKKTASYFQIIKDQEDIEIIKVKSTLISCYGNIMLCSPKDLTPSRIDNEIVENVLNHYNIKILGMKIEVRDLTLKLSLIKTVTQLAVACQPDKMPGYSFSRKGELLAYMQELIKTEPTEALLTPVRMCAINACMSLLKLQPQFGESKQLVQTCLSSVFNLPRLETDAIDEHPSLSLADRQALFNETLASLLDFLKQLLLCDLSPAGLQSVFASLETWIRCQKEYVRELAMETTLQLLVFYLEQVGTKEKVQSHSLGVLIGHMVLRCTDPSCVVRERAIESLYILLHIQMRFARVPVDQKGTEVEHLETIKDGLHQGNCHSMFRVCTDVGKVLSNCMPHDELLGLLFTLFPGLTDSQSNGSLAASIVTNVLITKRGASLTDVPEIIRALHKELQSIRQPHIARMGVHSISSLAAQHVPVILPCLLWYPVPFDRHIRDVWRSLLKDDSVAVPSIKYLLDNLKLLYESSKESLFSDVTNSEPHQPQAVICALHQMICHQGSDAVVEILYPQIFSTVLIHLSSSVQARLPRDILRFQADKKSFTLSHKPCHTTACHYSIEILQALLGEGKGAVTAMAGKGGWDLIKQAEVHHEGVALLAGTMANVAAPHLISIVELLTPVLANVHECQRITATAYFGELLNHPVVCELMLTDTLVASLLRCLIDDSPTVQWLAVKGLGHARTRASPKTEKYVVKLLPAMMSIMEQNCKANTLLTVEAMESVSKILDNLHQDYTDAILIELAMALQSFFESRQERVRAAAVGVVGKLLRFGSMQRNPVYLEYIYTALTSLLLHLNEKHEEVRQACKHVLALAGPWLPSERMCRHLQQLGFQDTDLNYENYLEVTARLMAEELPSRIAQCVKSCTVFFKSGQTEMRENAVTFASFLMHHAPAGYPQSPGANQMCKEIITLLSDHVQSVRIKVMAAIQRLYMY</sequence>
<organism evidence="6 7">
    <name type="scientific">Chiloscyllium punctatum</name>
    <name type="common">Brownbanded bambooshark</name>
    <name type="synonym">Hemiscyllium punctatum</name>
    <dbReference type="NCBI Taxonomy" id="137246"/>
    <lineage>
        <taxon>Eukaryota</taxon>
        <taxon>Metazoa</taxon>
        <taxon>Chordata</taxon>
        <taxon>Craniata</taxon>
        <taxon>Vertebrata</taxon>
        <taxon>Chondrichthyes</taxon>
        <taxon>Elasmobranchii</taxon>
        <taxon>Galeomorphii</taxon>
        <taxon>Galeoidea</taxon>
        <taxon>Orectolobiformes</taxon>
        <taxon>Hemiscylliidae</taxon>
        <taxon>Chiloscyllium</taxon>
    </lineage>
</organism>
<protein>
    <recommendedName>
        <fullName evidence="8">Maestro heat-like repeat-containing protein family member 1</fullName>
    </recommendedName>
</protein>
<keyword evidence="7" id="KW-1185">Reference proteome</keyword>
<dbReference type="Pfam" id="PF23210">
    <property type="entry name" value="HEAT_Maestro_2"/>
    <property type="match status" value="1"/>
</dbReference>
<dbReference type="OrthoDB" id="1884734at2759"/>
<dbReference type="PANTHER" id="PTHR23120">
    <property type="entry name" value="MAESTRO-RELATED HEAT DOMAIN-CONTAINING"/>
    <property type="match status" value="1"/>
</dbReference>